<dbReference type="EMBL" id="JAQZAO010000006">
    <property type="protein sequence ID" value="MDD7966809.1"/>
    <property type="molecule type" value="Genomic_DNA"/>
</dbReference>
<reference evidence="1 2" key="1">
    <citation type="submission" date="2023-02" db="EMBL/GenBank/DDBJ databases">
        <title>Genome sequencing required for Actinomycetospora new species description.</title>
        <authorList>
            <person name="Saimee Y."/>
            <person name="Duangmal K."/>
        </authorList>
    </citation>
    <scope>NUCLEOTIDE SEQUENCE [LARGE SCALE GENOMIC DNA]</scope>
    <source>
        <strain evidence="1 2">DW7H6</strain>
    </source>
</reference>
<dbReference type="Proteomes" id="UP001300763">
    <property type="component" value="Unassembled WGS sequence"/>
</dbReference>
<sequence>MARTITGGVVVHRDGDVRVGKVEVRTADVCGPDASPAVGR</sequence>
<organism evidence="1 2">
    <name type="scientific">Actinomycetospora lemnae</name>
    <dbReference type="NCBI Taxonomy" id="3019891"/>
    <lineage>
        <taxon>Bacteria</taxon>
        <taxon>Bacillati</taxon>
        <taxon>Actinomycetota</taxon>
        <taxon>Actinomycetes</taxon>
        <taxon>Pseudonocardiales</taxon>
        <taxon>Pseudonocardiaceae</taxon>
        <taxon>Actinomycetospora</taxon>
    </lineage>
</organism>
<evidence type="ECO:0000313" key="2">
    <source>
        <dbReference type="Proteomes" id="UP001300763"/>
    </source>
</evidence>
<dbReference type="RefSeq" id="WP_274201339.1">
    <property type="nucleotide sequence ID" value="NZ_JAQZAO010000006.1"/>
</dbReference>
<accession>A0ABT5SVC7</accession>
<comment type="caution">
    <text evidence="1">The sequence shown here is derived from an EMBL/GenBank/DDBJ whole genome shotgun (WGS) entry which is preliminary data.</text>
</comment>
<gene>
    <name evidence="1" type="ORF">PGB27_15850</name>
</gene>
<proteinExistence type="predicted"/>
<evidence type="ECO:0000313" key="1">
    <source>
        <dbReference type="EMBL" id="MDD7966809.1"/>
    </source>
</evidence>
<protein>
    <submittedName>
        <fullName evidence="1">Uncharacterized protein</fullName>
    </submittedName>
</protein>
<name>A0ABT5SVC7_9PSEU</name>
<keyword evidence="2" id="KW-1185">Reference proteome</keyword>